<keyword evidence="1 4" id="KW-0560">Oxidoreductase</keyword>
<dbReference type="InterPro" id="IPR002869">
    <property type="entry name" value="Pyrv_flavodox_OxRed_cen"/>
</dbReference>
<evidence type="ECO:0000313" key="4">
    <source>
        <dbReference type="EMBL" id="VAW29893.1"/>
    </source>
</evidence>
<dbReference type="Gene3D" id="3.40.50.970">
    <property type="match status" value="1"/>
</dbReference>
<dbReference type="SUPFAM" id="SSF52922">
    <property type="entry name" value="TK C-terminal domain-like"/>
    <property type="match status" value="1"/>
</dbReference>
<gene>
    <name evidence="4" type="ORF">MNBD_CHLOROFLEXI01-2568</name>
</gene>
<dbReference type="FunFam" id="3.40.50.970:FF:000022">
    <property type="entry name" value="2-oxoglutarate ferredoxin oxidoreductase alpha subunit"/>
    <property type="match status" value="1"/>
</dbReference>
<dbReference type="InterPro" id="IPR009014">
    <property type="entry name" value="Transketo_C/PFOR_II"/>
</dbReference>
<evidence type="ECO:0000259" key="3">
    <source>
        <dbReference type="Pfam" id="PF01855"/>
    </source>
</evidence>
<dbReference type="Pfam" id="PF01558">
    <property type="entry name" value="POR"/>
    <property type="match status" value="1"/>
</dbReference>
<feature type="domain" description="Pyruvate flavodoxin/ferredoxin oxidoreductase pyrimidine binding" evidence="3">
    <location>
        <begin position="231"/>
        <end position="393"/>
    </location>
</feature>
<dbReference type="Pfam" id="PF01855">
    <property type="entry name" value="POR_N"/>
    <property type="match status" value="1"/>
</dbReference>
<protein>
    <submittedName>
        <fullName evidence="4">2-oxoglutarate/2-oxoacid ferredoxin oxidoreductase, gamma subunit / 2-oxoglutarate/2-oxoacid ferredoxin oxidoreductase, alpha subunit</fullName>
        <ecNumber evidence="4">1.2.7.-</ecNumber>
    </submittedName>
</protein>
<evidence type="ECO:0000259" key="2">
    <source>
        <dbReference type="Pfam" id="PF01558"/>
    </source>
</evidence>
<dbReference type="InterPro" id="IPR022367">
    <property type="entry name" value="2-oxoacid/accept_OxRdtase_asu"/>
</dbReference>
<dbReference type="PANTHER" id="PTHR32154:SF29">
    <property type="entry name" value="BLR6743 PROTEIN"/>
    <property type="match status" value="1"/>
</dbReference>
<dbReference type="InterPro" id="IPR050722">
    <property type="entry name" value="Pyruvate:ferred/Flavod_OxRd"/>
</dbReference>
<dbReference type="SUPFAM" id="SSF53323">
    <property type="entry name" value="Pyruvate-ferredoxin oxidoreductase, PFOR, domain III"/>
    <property type="match status" value="1"/>
</dbReference>
<dbReference type="PANTHER" id="PTHR32154">
    <property type="entry name" value="PYRUVATE-FLAVODOXIN OXIDOREDUCTASE-RELATED"/>
    <property type="match status" value="1"/>
</dbReference>
<name>A0A3B0UNW2_9ZZZZ</name>
<dbReference type="InterPro" id="IPR029061">
    <property type="entry name" value="THDP-binding"/>
</dbReference>
<dbReference type="GO" id="GO:0006979">
    <property type="term" value="P:response to oxidative stress"/>
    <property type="evidence" value="ECO:0007669"/>
    <property type="project" value="TreeGrafter"/>
</dbReference>
<accession>A0A3B0UNW2</accession>
<organism evidence="4">
    <name type="scientific">hydrothermal vent metagenome</name>
    <dbReference type="NCBI Taxonomy" id="652676"/>
    <lineage>
        <taxon>unclassified sequences</taxon>
        <taxon>metagenomes</taxon>
        <taxon>ecological metagenomes</taxon>
    </lineage>
</organism>
<dbReference type="SUPFAM" id="SSF52518">
    <property type="entry name" value="Thiamin diphosphate-binding fold (THDP-binding)"/>
    <property type="match status" value="1"/>
</dbReference>
<dbReference type="InterPro" id="IPR002880">
    <property type="entry name" value="Pyrv_Fd/Flavodoxin_OxRdtase_N"/>
</dbReference>
<dbReference type="Gene3D" id="3.40.920.10">
    <property type="entry name" value="Pyruvate-ferredoxin oxidoreductase, PFOR, domain III"/>
    <property type="match status" value="1"/>
</dbReference>
<sequence length="606" mass="66252">MGVLAMSADEAVVERPSVVNDFSIVAATANGTGSQTANSAILRALFKMGIPVNGKNIFPSNIQGLPTWYHIRVSHEGYVARRHTSEVLIAFNPTSVNDDIKSLPSGGICIHNGDWRTLPERDDITYYAIPVNQFVRKTGMKGKLKDYISNMVYVGAVAHLLEIPLEKIEDALDYHFKGRRKLVDSNMAVVKEAYEWTSESIQKTDPYRVEAMNATAGKIMIDGNEAAALGTVYGGVTFAAWYPITPSTSLIDGLNHYLPKLRRDPETGENTFAVVQAEDELAAIGMILGAGWAGARSVTATSGPGISLMAEFAGLGYFAEIPAVIWDVQRVGPSTGLPTRTGQGDVISTYYLGHGDTKNVILLPATVAECFEFGTTSLNLAEELQTPIFVLSDLDLGMNNWMSEPFAYPTEPIKRGKVLSADDVQEKGFTRFLDIDGDGVGYRTLPGNEHPLSAWFARGTGHNEKAVYSEKSEDWLNNMARLERKFDTARQIVPAPIIDQVADAKIGIIAFGSTLFAIDEARDRMAADGTPTSFMRLRALPINGAVKQFVAEHGRVYVIEMNRDGQIYNILQTEMPELATKLISLAHLDGMPLTARWVVDAILRKA</sequence>
<evidence type="ECO:0000256" key="1">
    <source>
        <dbReference type="ARBA" id="ARBA00023002"/>
    </source>
</evidence>
<dbReference type="GO" id="GO:0016903">
    <property type="term" value="F:oxidoreductase activity, acting on the aldehyde or oxo group of donors"/>
    <property type="evidence" value="ECO:0007669"/>
    <property type="project" value="InterPro"/>
</dbReference>
<proteinExistence type="predicted"/>
<dbReference type="EC" id="1.2.7.-" evidence="4"/>
<feature type="domain" description="Pyruvate/ketoisovalerate oxidoreductase catalytic" evidence="2">
    <location>
        <begin position="31"/>
        <end position="195"/>
    </location>
</feature>
<dbReference type="NCBIfam" id="TIGR03710">
    <property type="entry name" value="OAFO_sf"/>
    <property type="match status" value="1"/>
</dbReference>
<dbReference type="CDD" id="cd07034">
    <property type="entry name" value="TPP_PYR_PFOR_IOR-alpha_like"/>
    <property type="match status" value="1"/>
</dbReference>
<dbReference type="InterPro" id="IPR019752">
    <property type="entry name" value="Pyrv/ketoisovalerate_OxRed_cat"/>
</dbReference>
<dbReference type="AlphaFoldDB" id="A0A3B0UNW2"/>
<dbReference type="Gene3D" id="3.40.50.920">
    <property type="match status" value="1"/>
</dbReference>
<dbReference type="EMBL" id="UOEU01000010">
    <property type="protein sequence ID" value="VAW29893.1"/>
    <property type="molecule type" value="Genomic_DNA"/>
</dbReference>
<reference evidence="4" key="1">
    <citation type="submission" date="2018-06" db="EMBL/GenBank/DDBJ databases">
        <authorList>
            <person name="Zhirakovskaya E."/>
        </authorList>
    </citation>
    <scope>NUCLEOTIDE SEQUENCE</scope>
</reference>